<evidence type="ECO:0000259" key="1">
    <source>
        <dbReference type="PROSITE" id="PS51186"/>
    </source>
</evidence>
<dbReference type="CDD" id="cd04301">
    <property type="entry name" value="NAT_SF"/>
    <property type="match status" value="1"/>
</dbReference>
<gene>
    <name evidence="2" type="ORF">D0466_05600</name>
</gene>
<name>A0A372LGD2_9BACI</name>
<proteinExistence type="predicted"/>
<dbReference type="Gene3D" id="3.40.630.30">
    <property type="match status" value="1"/>
</dbReference>
<organism evidence="2 3">
    <name type="scientific">Peribacillus glennii</name>
    <dbReference type="NCBI Taxonomy" id="2303991"/>
    <lineage>
        <taxon>Bacteria</taxon>
        <taxon>Bacillati</taxon>
        <taxon>Bacillota</taxon>
        <taxon>Bacilli</taxon>
        <taxon>Bacillales</taxon>
        <taxon>Bacillaceae</taxon>
        <taxon>Peribacillus</taxon>
    </lineage>
</organism>
<dbReference type="PROSITE" id="PS51186">
    <property type="entry name" value="GNAT"/>
    <property type="match status" value="1"/>
</dbReference>
<accession>A0A372LGD2</accession>
<dbReference type="SUPFAM" id="SSF55729">
    <property type="entry name" value="Acyl-CoA N-acyltransferases (Nat)"/>
    <property type="match status" value="1"/>
</dbReference>
<sequence length="188" mass="21005">MKFAIAVYVKRGKGSVKIRNAAPGDARGITHVHINSWNTTYKGIVPESYLRSLDFEDKAAFWEKIIAEGKSIVSIAENDSGEIVGFASGGKEQTSDPEYLGEVYAIYILESHQRMGLGKKLIKPVIEELINRGFPNLVIWALEKNACRSFYESLGGKIVNKKPILMTGEPLIEVAYGWEDIHDILEYL</sequence>
<dbReference type="InterPro" id="IPR016181">
    <property type="entry name" value="Acyl_CoA_acyltransferase"/>
</dbReference>
<reference evidence="2 3" key="1">
    <citation type="submission" date="2018-08" db="EMBL/GenBank/DDBJ databases">
        <title>Bacillus chawlae sp. nov., Bacillus glennii sp. nov., and Bacillus saganii sp. nov. Isolated from the Vehicle Assembly Building at Kennedy Space Center where the Viking Spacecraft were Assembled.</title>
        <authorList>
            <person name="Seuylemezian A."/>
            <person name="Vaishampayan P."/>
        </authorList>
    </citation>
    <scope>NUCLEOTIDE SEQUENCE [LARGE SCALE GENOMIC DNA]</scope>
    <source>
        <strain evidence="2 3">V44-8</strain>
    </source>
</reference>
<dbReference type="Proteomes" id="UP000262939">
    <property type="component" value="Unassembled WGS sequence"/>
</dbReference>
<dbReference type="AlphaFoldDB" id="A0A372LGD2"/>
<comment type="caution">
    <text evidence="2">The sequence shown here is derived from an EMBL/GenBank/DDBJ whole genome shotgun (WGS) entry which is preliminary data.</text>
</comment>
<dbReference type="Pfam" id="PF00583">
    <property type="entry name" value="Acetyltransf_1"/>
    <property type="match status" value="1"/>
</dbReference>
<dbReference type="EMBL" id="QVTD01000003">
    <property type="protein sequence ID" value="RFU65368.1"/>
    <property type="molecule type" value="Genomic_DNA"/>
</dbReference>
<feature type="domain" description="N-acetyltransferase" evidence="1">
    <location>
        <begin position="16"/>
        <end position="181"/>
    </location>
</feature>
<dbReference type="GO" id="GO:0016747">
    <property type="term" value="F:acyltransferase activity, transferring groups other than amino-acyl groups"/>
    <property type="evidence" value="ECO:0007669"/>
    <property type="project" value="InterPro"/>
</dbReference>
<keyword evidence="3" id="KW-1185">Reference proteome</keyword>
<evidence type="ECO:0000313" key="2">
    <source>
        <dbReference type="EMBL" id="RFU65368.1"/>
    </source>
</evidence>
<keyword evidence="2" id="KW-0808">Transferase</keyword>
<dbReference type="InterPro" id="IPR000182">
    <property type="entry name" value="GNAT_dom"/>
</dbReference>
<protein>
    <submittedName>
        <fullName evidence="2">GNAT family N-acetyltransferase</fullName>
    </submittedName>
</protein>
<evidence type="ECO:0000313" key="3">
    <source>
        <dbReference type="Proteomes" id="UP000262939"/>
    </source>
</evidence>